<dbReference type="AlphaFoldDB" id="A0A167U8Z3"/>
<proteinExistence type="predicted"/>
<dbReference type="OrthoDB" id="3877279at2759"/>
<dbReference type="Proteomes" id="UP000076744">
    <property type="component" value="Unassembled WGS sequence"/>
</dbReference>
<evidence type="ECO:0000256" key="1">
    <source>
        <dbReference type="SAM" id="MobiDB-lite"/>
    </source>
</evidence>
<feature type="region of interest" description="Disordered" evidence="1">
    <location>
        <begin position="1"/>
        <end position="52"/>
    </location>
</feature>
<protein>
    <recommendedName>
        <fullName evidence="4">Cyclin</fullName>
    </recommendedName>
</protein>
<organism evidence="2 3">
    <name type="scientific">Cordyceps fumosorosea (strain ARSEF 2679)</name>
    <name type="common">Isaria fumosorosea</name>
    <dbReference type="NCBI Taxonomy" id="1081104"/>
    <lineage>
        <taxon>Eukaryota</taxon>
        <taxon>Fungi</taxon>
        <taxon>Dikarya</taxon>
        <taxon>Ascomycota</taxon>
        <taxon>Pezizomycotina</taxon>
        <taxon>Sordariomycetes</taxon>
        <taxon>Hypocreomycetidae</taxon>
        <taxon>Hypocreales</taxon>
        <taxon>Cordycipitaceae</taxon>
        <taxon>Cordyceps</taxon>
    </lineage>
</organism>
<reference evidence="2 3" key="1">
    <citation type="journal article" date="2016" name="Genome Biol. Evol.">
        <title>Divergent and convergent evolution of fungal pathogenicity.</title>
        <authorList>
            <person name="Shang Y."/>
            <person name="Xiao G."/>
            <person name="Zheng P."/>
            <person name="Cen K."/>
            <person name="Zhan S."/>
            <person name="Wang C."/>
        </authorList>
    </citation>
    <scope>NUCLEOTIDE SEQUENCE [LARGE SCALE GENOMIC DNA]</scope>
    <source>
        <strain evidence="2 3">ARSEF 2679</strain>
    </source>
</reference>
<feature type="compositionally biased region" description="Low complexity" evidence="1">
    <location>
        <begin position="129"/>
        <end position="151"/>
    </location>
</feature>
<dbReference type="EMBL" id="AZHB01000013">
    <property type="protein sequence ID" value="OAA61345.1"/>
    <property type="molecule type" value="Genomic_DNA"/>
</dbReference>
<evidence type="ECO:0008006" key="4">
    <source>
        <dbReference type="Google" id="ProtNLM"/>
    </source>
</evidence>
<evidence type="ECO:0000313" key="3">
    <source>
        <dbReference type="Proteomes" id="UP000076744"/>
    </source>
</evidence>
<feature type="region of interest" description="Disordered" evidence="1">
    <location>
        <begin position="255"/>
        <end position="297"/>
    </location>
</feature>
<comment type="caution">
    <text evidence="2">The sequence shown here is derived from an EMBL/GenBank/DDBJ whole genome shotgun (WGS) entry which is preliminary data.</text>
</comment>
<accession>A0A167U8Z3</accession>
<sequence length="331" mass="35090">MRRSKGIVAVKDNDDDDGDDNTSYFTYRPLSNLPTPPPTSRQPRSSGNYHGNDDGEILSAVYRGPAIHLVNLIPSSASLAPASVPLVQSILSRANLPLETIALAVCVLDRLDAKFGRKWRLVCPLRTSTTTATTTQQQPTPTAAAPETTTAAKKRHSLPPASSPLPNHPPQLHIDAVRPEIIVLAALVVADKFADDAEQTAPAYCAAWGRGLWSPAQLNATERAIVEGLDYRIVPLAADDCLADAMVDMQLAGRQPDSWDHQHGEPTPPHSDDGDLSSVEDCRGAREAGSATTTTTTFVAGHARSKTMVPASGIRSASASVSLGLGWATAV</sequence>
<keyword evidence="3" id="KW-1185">Reference proteome</keyword>
<gene>
    <name evidence="2" type="ORF">ISF_05424</name>
</gene>
<dbReference type="GeneID" id="30021716"/>
<dbReference type="Gene3D" id="1.10.472.10">
    <property type="entry name" value="Cyclin-like"/>
    <property type="match status" value="1"/>
</dbReference>
<name>A0A167U8Z3_CORFA</name>
<feature type="region of interest" description="Disordered" evidence="1">
    <location>
        <begin position="129"/>
        <end position="168"/>
    </location>
</feature>
<dbReference type="RefSeq" id="XP_018703600.1">
    <property type="nucleotide sequence ID" value="XM_018849029.1"/>
</dbReference>
<evidence type="ECO:0000313" key="2">
    <source>
        <dbReference type="EMBL" id="OAA61345.1"/>
    </source>
</evidence>